<proteinExistence type="predicted"/>
<sequence length="1080" mass="119056">MTMERSLFSESSSISSGQQQQQQPIQLQPQQKPPLPSTPKAIKHLYFVWEDTSGLYHHCPVCAVPGSHTNILLNFCLGNHVMPCYKYHQNLFRPNKTHECDACNRSREEHFKRHRAIATALRDLEKLDADTCSYCSNIRSSPDLRNDGGNGSRPTPTPQHDEAGASTTITTTATDPPALRKRAAYNNTGIVPANGGTAALPPVTRKLNKAAKKLGKALTRSAADSIPAAEVARVARAFHPLAATTYGDTAADTGFFDEAAFTELDDPGFPANLVWDWRGYAWRRPPRGGGAIGGGEDGAVVTVEPPDFERQADEALVRLGVDVSGGGGGRGGGKEQRAAVTQLRALAKADFENLWREEAETAKRRGGFLRFVHQRALERILALRKERRAHAARVRAVGVVGKWEVSEGEESERVDEESIIMEGHWAAEHPGDVVEYRGRQELQDEGLWLQSAGSVDEQDSIANAGSVHADSLPEDGPDVDDVPIADENVYDASSLWSYDEAVKVEELKQSSGHQCSVSDMPNTSGCLLQPTPNARLSTEHMTRSKVALSSVPHAASVTDVIRSVGPEDIPLPPPDEEERAEILLEGQKAAFRNALHNSTALPSRVFTAKEFFQGGILNIQNHDIWAAVRDIPLEPRPDPEKDFLESCGEEIHVFGLNRSRWDDWKAFEKHFRRYRDHPWESCRYHPTHDDPRKNNVSCPSKLSSAQMIIPMGDNIHMSNARHVKDVVHALGFAKSAGCPDGQIAMMMHSYIVPFMSDLAQYPPCYLTDQFSRGDGYLAEQCWQWFLIGRLNQQNLYLREGLAHKRDWMAGSSAAAEEEEGQTSTATSTATTSTLSPAESSELARLSGPLTDTIPRACVCHGLPTNRMVACASAACATRGAPPNHARCMDVSAAPPVGERYFCRLCERDSVWFLEEPSTAREIGGALDDAKTPRSVLEPLVMEGFRLLWGKSDRWVYDAWPKGTLVADFDRKVVAAEAGMPSAAKLLEQVVAERAMVGAMAALGKPHLEGCKRCMAEAEVEADEKESGGEEEEEGEMVPENKFLWETVQLGQDARKLYRPDPVKSAEAVVRWELRREMEER</sequence>
<dbReference type="InterPro" id="IPR013083">
    <property type="entry name" value="Znf_RING/FYVE/PHD"/>
</dbReference>
<dbReference type="Gene3D" id="3.30.40.10">
    <property type="entry name" value="Zinc/RING finger domain, C3HC4 (zinc finger)"/>
    <property type="match status" value="1"/>
</dbReference>
<protein>
    <recommendedName>
        <fullName evidence="4">Zinc finger RING/FYVE/PHD-type protein</fullName>
    </recommendedName>
</protein>
<reference evidence="2 3" key="1">
    <citation type="journal article" date="2021" name="Nat. Commun.">
        <title>Genetic determinants of endophytism in the Arabidopsis root mycobiome.</title>
        <authorList>
            <person name="Mesny F."/>
            <person name="Miyauchi S."/>
            <person name="Thiergart T."/>
            <person name="Pickel B."/>
            <person name="Atanasova L."/>
            <person name="Karlsson M."/>
            <person name="Huettel B."/>
            <person name="Barry K.W."/>
            <person name="Haridas S."/>
            <person name="Chen C."/>
            <person name="Bauer D."/>
            <person name="Andreopoulos W."/>
            <person name="Pangilinan J."/>
            <person name="LaButti K."/>
            <person name="Riley R."/>
            <person name="Lipzen A."/>
            <person name="Clum A."/>
            <person name="Drula E."/>
            <person name="Henrissat B."/>
            <person name="Kohler A."/>
            <person name="Grigoriev I.V."/>
            <person name="Martin F.M."/>
            <person name="Hacquard S."/>
        </authorList>
    </citation>
    <scope>NUCLEOTIDE SEQUENCE [LARGE SCALE GENOMIC DNA]</scope>
    <source>
        <strain evidence="2 3">MPI-SDFR-AT-0080</strain>
    </source>
</reference>
<feature type="region of interest" description="Disordered" evidence="1">
    <location>
        <begin position="1"/>
        <end position="36"/>
    </location>
</feature>
<name>A0ABQ8G3C1_9PEZI</name>
<dbReference type="SUPFAM" id="SSF57903">
    <property type="entry name" value="FYVE/PHD zinc finger"/>
    <property type="match status" value="1"/>
</dbReference>
<feature type="region of interest" description="Disordered" evidence="1">
    <location>
        <begin position="143"/>
        <end position="177"/>
    </location>
</feature>
<comment type="caution">
    <text evidence="2">The sequence shown here is derived from an EMBL/GenBank/DDBJ whole genome shotgun (WGS) entry which is preliminary data.</text>
</comment>
<evidence type="ECO:0008006" key="4">
    <source>
        <dbReference type="Google" id="ProtNLM"/>
    </source>
</evidence>
<dbReference type="InterPro" id="IPR011011">
    <property type="entry name" value="Znf_FYVE_PHD"/>
</dbReference>
<evidence type="ECO:0000313" key="2">
    <source>
        <dbReference type="EMBL" id="KAH7043214.1"/>
    </source>
</evidence>
<organism evidence="2 3">
    <name type="scientific">Macrophomina phaseolina</name>
    <dbReference type="NCBI Taxonomy" id="35725"/>
    <lineage>
        <taxon>Eukaryota</taxon>
        <taxon>Fungi</taxon>
        <taxon>Dikarya</taxon>
        <taxon>Ascomycota</taxon>
        <taxon>Pezizomycotina</taxon>
        <taxon>Dothideomycetes</taxon>
        <taxon>Dothideomycetes incertae sedis</taxon>
        <taxon>Botryosphaeriales</taxon>
        <taxon>Botryosphaeriaceae</taxon>
        <taxon>Macrophomina</taxon>
    </lineage>
</organism>
<feature type="compositionally biased region" description="Low complexity" evidence="1">
    <location>
        <begin position="11"/>
        <end position="30"/>
    </location>
</feature>
<dbReference type="EMBL" id="JAGTJR010000023">
    <property type="protein sequence ID" value="KAH7043214.1"/>
    <property type="molecule type" value="Genomic_DNA"/>
</dbReference>
<dbReference type="Proteomes" id="UP000774617">
    <property type="component" value="Unassembled WGS sequence"/>
</dbReference>
<evidence type="ECO:0000256" key="1">
    <source>
        <dbReference type="SAM" id="MobiDB-lite"/>
    </source>
</evidence>
<evidence type="ECO:0000313" key="3">
    <source>
        <dbReference type="Proteomes" id="UP000774617"/>
    </source>
</evidence>
<keyword evidence="3" id="KW-1185">Reference proteome</keyword>
<accession>A0ABQ8G3C1</accession>
<gene>
    <name evidence="2" type="ORF">B0J12DRAFT_760918</name>
</gene>
<feature type="region of interest" description="Disordered" evidence="1">
    <location>
        <begin position="811"/>
        <end position="843"/>
    </location>
</feature>
<feature type="compositionally biased region" description="Low complexity" evidence="1">
    <location>
        <begin position="821"/>
        <end position="843"/>
    </location>
</feature>